<keyword evidence="7 9" id="KW-0675">Receptor</keyword>
<dbReference type="SMART" id="SM00963">
    <property type="entry name" value="SRP54_N"/>
    <property type="match status" value="1"/>
</dbReference>
<dbReference type="NCBIfam" id="TIGR00064">
    <property type="entry name" value="ftsY"/>
    <property type="match status" value="1"/>
</dbReference>
<keyword evidence="12" id="KW-1185">Reference proteome</keyword>
<dbReference type="InterPro" id="IPR037064">
    <property type="entry name" value="Formiminotransferase_N_sf"/>
</dbReference>
<dbReference type="Pfam" id="PF00448">
    <property type="entry name" value="SRP54"/>
    <property type="match status" value="1"/>
</dbReference>
<dbReference type="PANTHER" id="PTHR43134:SF1">
    <property type="entry name" value="SIGNAL RECOGNITION PARTICLE RECEPTOR SUBUNIT ALPHA"/>
    <property type="match status" value="1"/>
</dbReference>
<organism evidence="11 12">
    <name type="scientific">Aciditerrimonas ferrireducens</name>
    <dbReference type="NCBI Taxonomy" id="667306"/>
    <lineage>
        <taxon>Bacteria</taxon>
        <taxon>Bacillati</taxon>
        <taxon>Actinomycetota</taxon>
        <taxon>Acidimicrobiia</taxon>
        <taxon>Acidimicrobiales</taxon>
        <taxon>Acidimicrobiaceae</taxon>
        <taxon>Aciditerrimonas</taxon>
    </lineage>
</organism>
<keyword evidence="3 9" id="KW-0547">Nucleotide-binding</keyword>
<feature type="binding site" evidence="9">
    <location>
        <begin position="375"/>
        <end position="379"/>
    </location>
    <ligand>
        <name>GTP</name>
        <dbReference type="ChEBI" id="CHEBI:37565"/>
    </ligand>
</feature>
<dbReference type="PROSITE" id="PS00300">
    <property type="entry name" value="SRP54"/>
    <property type="match status" value="1"/>
</dbReference>
<comment type="subunit">
    <text evidence="9">Part of the signal recognition particle protein translocation system, which is composed of SRP and FtsY.</text>
</comment>
<dbReference type="EMBL" id="JBHLYQ010000040">
    <property type="protein sequence ID" value="MFC0081631.1"/>
    <property type="molecule type" value="Genomic_DNA"/>
</dbReference>
<feature type="binding site" evidence="9">
    <location>
        <begin position="293"/>
        <end position="300"/>
    </location>
    <ligand>
        <name>GTP</name>
        <dbReference type="ChEBI" id="CHEBI:37565"/>
    </ligand>
</feature>
<dbReference type="Gene3D" id="1.20.120.140">
    <property type="entry name" value="Signal recognition particle SRP54, nucleotide-binding domain"/>
    <property type="match status" value="1"/>
</dbReference>
<evidence type="ECO:0000256" key="9">
    <source>
        <dbReference type="HAMAP-Rule" id="MF_00920"/>
    </source>
</evidence>
<dbReference type="HAMAP" id="MF_00920">
    <property type="entry name" value="FtsY"/>
    <property type="match status" value="1"/>
</dbReference>
<sequence>MPTGAARADAGLLCPVNLSEGRDPAVLGALVAAVEAAAGPVVLDLHRDPDHHRAVVTLGALDPDRVLRAAEALTEAALARLDLRHHQGVHPRLGVVDVVPFVPLDAAGSPAGPDSDLQAALVARERFCRFVADRLGVPCFRYGPERSLPEVRRGAFAELAPDLGPSRPHPSAGAVAVGARPALLAYNLWLDRPDLPAARRFAAALRGLRGGGLEEETWELLEEALLGADVGLATTSELLDGLRERVRAGELRDGDAVVGALKAELVRTLDAAGSRELQLAPAPGQPDVWLFVGVNGVGKTTTIGKVARQQVEEGRRVLLAAGDTFRAAAADQLATWAARAEVELVRGAPGGDPGAVVFDAVQRAAARGYDLVLADTAGRLHTKVNLIEELKKIRRVADRGPGRVREVLLVLDATTGQNGLQQARQFLEAVGVTGVVLTKLDGTAKGGVIVPIQRDLGIPVKLVGVGEGADDLVPFDAEQFVEGLFAGVDLA</sequence>
<accession>A0ABV6C1Q7</accession>
<dbReference type="InterPro" id="IPR042101">
    <property type="entry name" value="SRP54_N_sf"/>
</dbReference>
<evidence type="ECO:0000256" key="8">
    <source>
        <dbReference type="ARBA" id="ARBA00048027"/>
    </source>
</evidence>
<comment type="caution">
    <text evidence="11">The sequence shown here is derived from an EMBL/GenBank/DDBJ whole genome shotgun (WGS) entry which is preliminary data.</text>
</comment>
<dbReference type="Pfam" id="PF02881">
    <property type="entry name" value="SRP54_N"/>
    <property type="match status" value="1"/>
</dbReference>
<evidence type="ECO:0000256" key="6">
    <source>
        <dbReference type="ARBA" id="ARBA00023136"/>
    </source>
</evidence>
<feature type="domain" description="SRP54-type proteins GTP-binding" evidence="10">
    <location>
        <begin position="459"/>
        <end position="472"/>
    </location>
</feature>
<dbReference type="CDD" id="cd17874">
    <property type="entry name" value="FtsY"/>
    <property type="match status" value="1"/>
</dbReference>
<dbReference type="RefSeq" id="WP_377788921.1">
    <property type="nucleotide sequence ID" value="NZ_JBHLYQ010000040.1"/>
</dbReference>
<evidence type="ECO:0000259" key="10">
    <source>
        <dbReference type="PROSITE" id="PS00300"/>
    </source>
</evidence>
<keyword evidence="5 9" id="KW-0342">GTP-binding</keyword>
<dbReference type="SUPFAM" id="SSF55116">
    <property type="entry name" value="Formiminotransferase domain of formiminotransferase-cyclodeaminase"/>
    <property type="match status" value="1"/>
</dbReference>
<dbReference type="SMART" id="SM00382">
    <property type="entry name" value="AAA"/>
    <property type="match status" value="1"/>
</dbReference>
<evidence type="ECO:0000256" key="3">
    <source>
        <dbReference type="ARBA" id="ARBA00022741"/>
    </source>
</evidence>
<dbReference type="Gene3D" id="3.30.990.10">
    <property type="entry name" value="Formiminotransferase, N-terminal subdomain"/>
    <property type="match status" value="1"/>
</dbReference>
<dbReference type="Gene3D" id="3.40.50.300">
    <property type="entry name" value="P-loop containing nucleotide triphosphate hydrolases"/>
    <property type="match status" value="1"/>
</dbReference>
<reference evidence="11 12" key="1">
    <citation type="submission" date="2024-09" db="EMBL/GenBank/DDBJ databases">
        <authorList>
            <person name="Sun Q."/>
            <person name="Mori K."/>
        </authorList>
    </citation>
    <scope>NUCLEOTIDE SEQUENCE [LARGE SCALE GENOMIC DNA]</scope>
    <source>
        <strain evidence="11 12">JCM 15389</strain>
    </source>
</reference>
<comment type="catalytic activity">
    <reaction evidence="8 9">
        <text>GTP + H2O = GDP + phosphate + H(+)</text>
        <dbReference type="Rhea" id="RHEA:19669"/>
        <dbReference type="ChEBI" id="CHEBI:15377"/>
        <dbReference type="ChEBI" id="CHEBI:15378"/>
        <dbReference type="ChEBI" id="CHEBI:37565"/>
        <dbReference type="ChEBI" id="CHEBI:43474"/>
        <dbReference type="ChEBI" id="CHEBI:58189"/>
        <dbReference type="EC" id="3.6.5.4"/>
    </reaction>
</comment>
<feature type="binding site" evidence="9">
    <location>
        <begin position="438"/>
        <end position="441"/>
    </location>
    <ligand>
        <name>GTP</name>
        <dbReference type="ChEBI" id="CHEBI:37565"/>
    </ligand>
</feature>
<dbReference type="InterPro" id="IPR000897">
    <property type="entry name" value="SRP54_GTPase_dom"/>
</dbReference>
<dbReference type="InterPro" id="IPR012886">
    <property type="entry name" value="Formiminotransferase_N"/>
</dbReference>
<dbReference type="SUPFAM" id="SSF47364">
    <property type="entry name" value="Domain of the SRP/SRP receptor G-proteins"/>
    <property type="match status" value="1"/>
</dbReference>
<evidence type="ECO:0000313" key="11">
    <source>
        <dbReference type="EMBL" id="MFC0081631.1"/>
    </source>
</evidence>
<evidence type="ECO:0000256" key="2">
    <source>
        <dbReference type="ARBA" id="ARBA00022490"/>
    </source>
</evidence>
<comment type="function">
    <text evidence="9">Involved in targeting and insertion of nascent membrane proteins into the cytoplasmic membrane. Acts as a receptor for the complex formed by the signal recognition particle (SRP) and the ribosome-nascent chain (RNC).</text>
</comment>
<comment type="subcellular location">
    <subcellularLocation>
        <location evidence="9">Cell membrane</location>
        <topology evidence="9">Peripheral membrane protein</topology>
        <orientation evidence="9">Cytoplasmic side</orientation>
    </subcellularLocation>
    <subcellularLocation>
        <location evidence="9">Cytoplasm</location>
    </subcellularLocation>
</comment>
<proteinExistence type="inferred from homology"/>
<dbReference type="InterPro" id="IPR036225">
    <property type="entry name" value="SRP/SRP_N"/>
</dbReference>
<keyword evidence="4 9" id="KW-0378">Hydrolase</keyword>
<keyword evidence="1 9" id="KW-1003">Cell membrane</keyword>
<evidence type="ECO:0000256" key="4">
    <source>
        <dbReference type="ARBA" id="ARBA00022801"/>
    </source>
</evidence>
<keyword evidence="2 9" id="KW-0963">Cytoplasm</keyword>
<dbReference type="InterPro" id="IPR027417">
    <property type="entry name" value="P-loop_NTPase"/>
</dbReference>
<dbReference type="SMART" id="SM01222">
    <property type="entry name" value="FTCD_N"/>
    <property type="match status" value="1"/>
</dbReference>
<evidence type="ECO:0000313" key="12">
    <source>
        <dbReference type="Proteomes" id="UP001589788"/>
    </source>
</evidence>
<dbReference type="EC" id="3.6.5.4" evidence="9"/>
<dbReference type="SMART" id="SM00962">
    <property type="entry name" value="SRP54"/>
    <property type="match status" value="1"/>
</dbReference>
<dbReference type="InterPro" id="IPR003593">
    <property type="entry name" value="AAA+_ATPase"/>
</dbReference>
<comment type="similarity">
    <text evidence="9">Belongs to the GTP-binding SRP family. FtsY subfamily.</text>
</comment>
<dbReference type="InterPro" id="IPR013822">
    <property type="entry name" value="Signal_recog_particl_SRP54_hlx"/>
</dbReference>
<evidence type="ECO:0000256" key="7">
    <source>
        <dbReference type="ARBA" id="ARBA00023170"/>
    </source>
</evidence>
<evidence type="ECO:0000256" key="1">
    <source>
        <dbReference type="ARBA" id="ARBA00022475"/>
    </source>
</evidence>
<evidence type="ECO:0000256" key="5">
    <source>
        <dbReference type="ARBA" id="ARBA00023134"/>
    </source>
</evidence>
<protein>
    <recommendedName>
        <fullName evidence="9">Signal recognition particle receptor FtsY</fullName>
        <shortName evidence="9">SRP receptor</shortName>
        <ecNumber evidence="9">3.6.5.4</ecNumber>
    </recommendedName>
</protein>
<dbReference type="SUPFAM" id="SSF52540">
    <property type="entry name" value="P-loop containing nucleoside triphosphate hydrolases"/>
    <property type="match status" value="1"/>
</dbReference>
<dbReference type="PANTHER" id="PTHR43134">
    <property type="entry name" value="SIGNAL RECOGNITION PARTICLE RECEPTOR SUBUNIT ALPHA"/>
    <property type="match status" value="1"/>
</dbReference>
<dbReference type="InterPro" id="IPR022384">
    <property type="entry name" value="FormiminoTrfase_cat_dom_sf"/>
</dbReference>
<dbReference type="Proteomes" id="UP001589788">
    <property type="component" value="Unassembled WGS sequence"/>
</dbReference>
<keyword evidence="6 9" id="KW-0472">Membrane</keyword>
<dbReference type="InterPro" id="IPR004390">
    <property type="entry name" value="SR_rcpt_FtsY"/>
</dbReference>
<gene>
    <name evidence="9 11" type="primary">ftsY</name>
    <name evidence="11" type="ORF">ACFFRE_05660</name>
</gene>
<name>A0ABV6C1Q7_9ACTN</name>
<dbReference type="Pfam" id="PF07837">
    <property type="entry name" value="FTCD_N"/>
    <property type="match status" value="1"/>
</dbReference>